<evidence type="ECO:0000313" key="1">
    <source>
        <dbReference type="EMBL" id="KAH3833509.1"/>
    </source>
</evidence>
<evidence type="ECO:0000313" key="2">
    <source>
        <dbReference type="Proteomes" id="UP000828390"/>
    </source>
</evidence>
<protein>
    <submittedName>
        <fullName evidence="1">Uncharacterized protein</fullName>
    </submittedName>
</protein>
<keyword evidence="2" id="KW-1185">Reference proteome</keyword>
<name>A0A9D4K5X6_DREPO</name>
<sequence>MRWYDKTPTATHLKQIFSLLNRIIFDLIRPSFNYDLAKSKNVTSRTFTMKTDLPRGGQYFSTDRDPVLANNVTSRVFTRFFNSHIMENCNVSCFKEPERGFNSIDISLEINVPCKFPEYLTQNVNSRSDERRDRRTKRHRKGQ</sequence>
<reference evidence="1" key="2">
    <citation type="submission" date="2020-11" db="EMBL/GenBank/DDBJ databases">
        <authorList>
            <person name="McCartney M.A."/>
            <person name="Auch B."/>
            <person name="Kono T."/>
            <person name="Mallez S."/>
            <person name="Becker A."/>
            <person name="Gohl D.M."/>
            <person name="Silverstein K.A.T."/>
            <person name="Koren S."/>
            <person name="Bechman K.B."/>
            <person name="Herman A."/>
            <person name="Abrahante J.E."/>
            <person name="Garbe J."/>
        </authorList>
    </citation>
    <scope>NUCLEOTIDE SEQUENCE</scope>
    <source>
        <strain evidence="1">Duluth1</strain>
        <tissue evidence="1">Whole animal</tissue>
    </source>
</reference>
<reference evidence="1" key="1">
    <citation type="journal article" date="2019" name="bioRxiv">
        <title>The Genome of the Zebra Mussel, Dreissena polymorpha: A Resource for Invasive Species Research.</title>
        <authorList>
            <person name="McCartney M.A."/>
            <person name="Auch B."/>
            <person name="Kono T."/>
            <person name="Mallez S."/>
            <person name="Zhang Y."/>
            <person name="Obille A."/>
            <person name="Becker A."/>
            <person name="Abrahante J.E."/>
            <person name="Garbe J."/>
            <person name="Badalamenti J.P."/>
            <person name="Herman A."/>
            <person name="Mangelson H."/>
            <person name="Liachko I."/>
            <person name="Sullivan S."/>
            <person name="Sone E.D."/>
            <person name="Koren S."/>
            <person name="Silverstein K.A.T."/>
            <person name="Beckman K.B."/>
            <person name="Gohl D.M."/>
        </authorList>
    </citation>
    <scope>NUCLEOTIDE SEQUENCE</scope>
    <source>
        <strain evidence="1">Duluth1</strain>
        <tissue evidence="1">Whole animal</tissue>
    </source>
</reference>
<dbReference type="AlphaFoldDB" id="A0A9D4K5X6"/>
<organism evidence="1 2">
    <name type="scientific">Dreissena polymorpha</name>
    <name type="common">Zebra mussel</name>
    <name type="synonym">Mytilus polymorpha</name>
    <dbReference type="NCBI Taxonomy" id="45954"/>
    <lineage>
        <taxon>Eukaryota</taxon>
        <taxon>Metazoa</taxon>
        <taxon>Spiralia</taxon>
        <taxon>Lophotrochozoa</taxon>
        <taxon>Mollusca</taxon>
        <taxon>Bivalvia</taxon>
        <taxon>Autobranchia</taxon>
        <taxon>Heteroconchia</taxon>
        <taxon>Euheterodonta</taxon>
        <taxon>Imparidentia</taxon>
        <taxon>Neoheterodontei</taxon>
        <taxon>Myida</taxon>
        <taxon>Dreissenoidea</taxon>
        <taxon>Dreissenidae</taxon>
        <taxon>Dreissena</taxon>
    </lineage>
</organism>
<proteinExistence type="predicted"/>
<comment type="caution">
    <text evidence="1">The sequence shown here is derived from an EMBL/GenBank/DDBJ whole genome shotgun (WGS) entry which is preliminary data.</text>
</comment>
<dbReference type="EMBL" id="JAIWYP010000004">
    <property type="protein sequence ID" value="KAH3833509.1"/>
    <property type="molecule type" value="Genomic_DNA"/>
</dbReference>
<dbReference type="Proteomes" id="UP000828390">
    <property type="component" value="Unassembled WGS sequence"/>
</dbReference>
<gene>
    <name evidence="1" type="ORF">DPMN_106820</name>
</gene>
<accession>A0A9D4K5X6</accession>